<proteinExistence type="predicted"/>
<feature type="chain" id="PRO_5044743747" evidence="1">
    <location>
        <begin position="33"/>
        <end position="120"/>
    </location>
</feature>
<evidence type="ECO:0000313" key="2">
    <source>
        <dbReference type="EMBL" id="KAK7482271.1"/>
    </source>
</evidence>
<gene>
    <name evidence="2" type="ORF">BaRGS_00026514</name>
</gene>
<reference evidence="2 3" key="1">
    <citation type="journal article" date="2023" name="Sci. Data">
        <title>Genome assembly of the Korean intertidal mud-creeper Batillaria attramentaria.</title>
        <authorList>
            <person name="Patra A.K."/>
            <person name="Ho P.T."/>
            <person name="Jun S."/>
            <person name="Lee S.J."/>
            <person name="Kim Y."/>
            <person name="Won Y.J."/>
        </authorList>
    </citation>
    <scope>NUCLEOTIDE SEQUENCE [LARGE SCALE GENOMIC DNA]</scope>
    <source>
        <strain evidence="2">Wonlab-2016</strain>
    </source>
</reference>
<protein>
    <submittedName>
        <fullName evidence="2">Uncharacterized protein</fullName>
    </submittedName>
</protein>
<dbReference type="AlphaFoldDB" id="A0ABD0K4L5"/>
<sequence length="120" mass="12827">MFLMKTAPSFSKVFGLLLFVLLLVTWCDVTSAMSLPMQDALPPLFPPSSSTPASPSQGSTCREEDVRQMCQSCSASQPQCTVDLVKCSWTCSSSTMDPALAANSLADQQILGGLLDGTNW</sequence>
<feature type="signal peptide" evidence="1">
    <location>
        <begin position="1"/>
        <end position="32"/>
    </location>
</feature>
<evidence type="ECO:0000313" key="3">
    <source>
        <dbReference type="Proteomes" id="UP001519460"/>
    </source>
</evidence>
<name>A0ABD0K4L5_9CAEN</name>
<keyword evidence="3" id="KW-1185">Reference proteome</keyword>
<organism evidence="2 3">
    <name type="scientific">Batillaria attramentaria</name>
    <dbReference type="NCBI Taxonomy" id="370345"/>
    <lineage>
        <taxon>Eukaryota</taxon>
        <taxon>Metazoa</taxon>
        <taxon>Spiralia</taxon>
        <taxon>Lophotrochozoa</taxon>
        <taxon>Mollusca</taxon>
        <taxon>Gastropoda</taxon>
        <taxon>Caenogastropoda</taxon>
        <taxon>Sorbeoconcha</taxon>
        <taxon>Cerithioidea</taxon>
        <taxon>Batillariidae</taxon>
        <taxon>Batillaria</taxon>
    </lineage>
</organism>
<accession>A0ABD0K4L5</accession>
<dbReference type="Proteomes" id="UP001519460">
    <property type="component" value="Unassembled WGS sequence"/>
</dbReference>
<keyword evidence="1" id="KW-0732">Signal</keyword>
<comment type="caution">
    <text evidence="2">The sequence shown here is derived from an EMBL/GenBank/DDBJ whole genome shotgun (WGS) entry which is preliminary data.</text>
</comment>
<dbReference type="EMBL" id="JACVVK020000248">
    <property type="protein sequence ID" value="KAK7482271.1"/>
    <property type="molecule type" value="Genomic_DNA"/>
</dbReference>
<evidence type="ECO:0000256" key="1">
    <source>
        <dbReference type="SAM" id="SignalP"/>
    </source>
</evidence>